<dbReference type="Proteomes" id="UP000826195">
    <property type="component" value="Unassembled WGS sequence"/>
</dbReference>
<name>A0AAV7J5W8_COTGL</name>
<protein>
    <submittedName>
        <fullName evidence="1">Uncharacterized protein</fullName>
    </submittedName>
</protein>
<organism evidence="1 2">
    <name type="scientific">Cotesia glomerata</name>
    <name type="common">Lepidopteran parasitic wasp</name>
    <name type="synonym">Apanteles glomeratus</name>
    <dbReference type="NCBI Taxonomy" id="32391"/>
    <lineage>
        <taxon>Eukaryota</taxon>
        <taxon>Metazoa</taxon>
        <taxon>Ecdysozoa</taxon>
        <taxon>Arthropoda</taxon>
        <taxon>Hexapoda</taxon>
        <taxon>Insecta</taxon>
        <taxon>Pterygota</taxon>
        <taxon>Neoptera</taxon>
        <taxon>Endopterygota</taxon>
        <taxon>Hymenoptera</taxon>
        <taxon>Apocrita</taxon>
        <taxon>Ichneumonoidea</taxon>
        <taxon>Braconidae</taxon>
        <taxon>Microgastrinae</taxon>
        <taxon>Cotesia</taxon>
    </lineage>
</organism>
<sequence>MATRAHGGLIAIMAKESARDRRIGKHHQTAFLDFPERQGRGSFSFCEALKPGHQHHRTVFSDGFALNRTSGLGLGLKPSHSYQYQTFQIVERNPEGYQTTEPVIRTSQSCILFVKPKGGHAIIPTGSIFHRCSPEADEEQEPKDIRAPCILGSGVLHVTIYASKYRWGYLTGASYSVLRREEEFR</sequence>
<dbReference type="EMBL" id="JAHXZJ010000002">
    <property type="protein sequence ID" value="KAH0564517.1"/>
    <property type="molecule type" value="Genomic_DNA"/>
</dbReference>
<proteinExistence type="predicted"/>
<comment type="caution">
    <text evidence="1">The sequence shown here is derived from an EMBL/GenBank/DDBJ whole genome shotgun (WGS) entry which is preliminary data.</text>
</comment>
<evidence type="ECO:0000313" key="1">
    <source>
        <dbReference type="EMBL" id="KAH0564517.1"/>
    </source>
</evidence>
<dbReference type="AlphaFoldDB" id="A0AAV7J5W8"/>
<evidence type="ECO:0000313" key="2">
    <source>
        <dbReference type="Proteomes" id="UP000826195"/>
    </source>
</evidence>
<accession>A0AAV7J5W8</accession>
<reference evidence="1 2" key="1">
    <citation type="journal article" date="2021" name="J. Hered.">
        <title>A chromosome-level genome assembly of the parasitoid wasp, Cotesia glomerata (Hymenoptera: Braconidae).</title>
        <authorList>
            <person name="Pinto B.J."/>
            <person name="Weis J.J."/>
            <person name="Gamble T."/>
            <person name="Ode P.J."/>
            <person name="Paul R."/>
            <person name="Zaspel J.M."/>
        </authorList>
    </citation>
    <scope>NUCLEOTIDE SEQUENCE [LARGE SCALE GENOMIC DNA]</scope>
    <source>
        <strain evidence="1">CgM1</strain>
    </source>
</reference>
<gene>
    <name evidence="1" type="ORF">KQX54_012547</name>
</gene>
<keyword evidence="2" id="KW-1185">Reference proteome</keyword>